<dbReference type="InterPro" id="IPR010872">
    <property type="entry name" value="MDMPI_C-term_domain"/>
</dbReference>
<evidence type="ECO:0000313" key="4">
    <source>
        <dbReference type="Proteomes" id="UP000675781"/>
    </source>
</evidence>
<dbReference type="GO" id="GO:0005886">
    <property type="term" value="C:plasma membrane"/>
    <property type="evidence" value="ECO:0007669"/>
    <property type="project" value="TreeGrafter"/>
</dbReference>
<dbReference type="RefSeq" id="WP_212527584.1">
    <property type="nucleotide sequence ID" value="NZ_JAGSOG010000021.1"/>
</dbReference>
<dbReference type="GO" id="GO:0046872">
    <property type="term" value="F:metal ion binding"/>
    <property type="evidence" value="ECO:0007669"/>
    <property type="project" value="InterPro"/>
</dbReference>
<keyword evidence="4" id="KW-1185">Reference proteome</keyword>
<sequence>METSRLRAGLDHEFHLLRAAIASADREAKVPGCPDWTADQLAHHVAQTYLHKVECIRLGEFPQDWPPQLDPDPVAVLDEQFGALTASFDAHDPAGPAATWHDPDQTVGFWIRRMAHETVVHRVDAEQVAGLELAPIDDEVALDGIDEFLTLFIGFFSRKYPEEYGSALRDPDPRPLAVTAGNRTWTLATTEAGVEVTAFEDDVAAGEHAARDAAERAAVTVSGQPADVLLWLWVRVDDGAVRITGDEQALAQFKALRKEATQ</sequence>
<evidence type="ECO:0000313" key="3">
    <source>
        <dbReference type="EMBL" id="MBR7833064.1"/>
    </source>
</evidence>
<dbReference type="AlphaFoldDB" id="A0A941EQ19"/>
<dbReference type="NCBIfam" id="TIGR03083">
    <property type="entry name" value="maleylpyruvate isomerase family mycothiol-dependent enzyme"/>
    <property type="match status" value="1"/>
</dbReference>
<dbReference type="SUPFAM" id="SSF109854">
    <property type="entry name" value="DinB/YfiT-like putative metalloenzymes"/>
    <property type="match status" value="1"/>
</dbReference>
<dbReference type="Pfam" id="PF07398">
    <property type="entry name" value="MDMPI_C"/>
    <property type="match status" value="1"/>
</dbReference>
<dbReference type="Proteomes" id="UP000675781">
    <property type="component" value="Unassembled WGS sequence"/>
</dbReference>
<name>A0A941EQ19_9ACTN</name>
<evidence type="ECO:0000259" key="2">
    <source>
        <dbReference type="Pfam" id="PF11716"/>
    </source>
</evidence>
<gene>
    <name evidence="3" type="ORF">KDL01_07305</name>
</gene>
<evidence type="ECO:0000259" key="1">
    <source>
        <dbReference type="Pfam" id="PF07398"/>
    </source>
</evidence>
<dbReference type="InterPro" id="IPR024344">
    <property type="entry name" value="MDMPI_metal-binding"/>
</dbReference>
<organism evidence="3 4">
    <name type="scientific">Actinospica durhamensis</name>
    <dbReference type="NCBI Taxonomy" id="1508375"/>
    <lineage>
        <taxon>Bacteria</taxon>
        <taxon>Bacillati</taxon>
        <taxon>Actinomycetota</taxon>
        <taxon>Actinomycetes</taxon>
        <taxon>Catenulisporales</taxon>
        <taxon>Actinospicaceae</taxon>
        <taxon>Actinospica</taxon>
    </lineage>
</organism>
<reference evidence="3" key="1">
    <citation type="submission" date="2021-04" db="EMBL/GenBank/DDBJ databases">
        <title>Genome based classification of Actinospica acidithermotolerans sp. nov., an actinobacterium isolated from an Indonesian hot spring.</title>
        <authorList>
            <person name="Kusuma A.B."/>
            <person name="Putra K.E."/>
            <person name="Nafisah S."/>
            <person name="Loh J."/>
            <person name="Nouioui I."/>
            <person name="Goodfellow M."/>
        </authorList>
    </citation>
    <scope>NUCLEOTIDE SEQUENCE</scope>
    <source>
        <strain evidence="3">CSCA 57</strain>
    </source>
</reference>
<protein>
    <submittedName>
        <fullName evidence="3">Maleylpyruvate isomerase family mycothiol-dependent enzyme</fullName>
    </submittedName>
</protein>
<accession>A0A941EQ19</accession>
<dbReference type="EMBL" id="JAGSOG010000021">
    <property type="protein sequence ID" value="MBR7833064.1"/>
    <property type="molecule type" value="Genomic_DNA"/>
</dbReference>
<dbReference type="PANTHER" id="PTHR40758:SF1">
    <property type="entry name" value="CONSERVED PROTEIN"/>
    <property type="match status" value="1"/>
</dbReference>
<dbReference type="InterPro" id="IPR017517">
    <property type="entry name" value="Maleyloyr_isom"/>
</dbReference>
<feature type="domain" description="MDMPI C-terminal" evidence="1">
    <location>
        <begin position="139"/>
        <end position="251"/>
    </location>
</feature>
<dbReference type="GO" id="GO:0016853">
    <property type="term" value="F:isomerase activity"/>
    <property type="evidence" value="ECO:0007669"/>
    <property type="project" value="UniProtKB-KW"/>
</dbReference>
<feature type="domain" description="Mycothiol-dependent maleylpyruvate isomerase metal-binding" evidence="2">
    <location>
        <begin position="11"/>
        <end position="125"/>
    </location>
</feature>
<dbReference type="InterPro" id="IPR034660">
    <property type="entry name" value="DinB/YfiT-like"/>
</dbReference>
<dbReference type="PANTHER" id="PTHR40758">
    <property type="entry name" value="CONSERVED PROTEIN"/>
    <property type="match status" value="1"/>
</dbReference>
<keyword evidence="3" id="KW-0413">Isomerase</keyword>
<dbReference type="Pfam" id="PF11716">
    <property type="entry name" value="MDMPI_N"/>
    <property type="match status" value="1"/>
</dbReference>
<proteinExistence type="predicted"/>
<comment type="caution">
    <text evidence="3">The sequence shown here is derived from an EMBL/GenBank/DDBJ whole genome shotgun (WGS) entry which is preliminary data.</text>
</comment>